<evidence type="ECO:0000313" key="2">
    <source>
        <dbReference type="EMBL" id="MDT0349851.1"/>
    </source>
</evidence>
<dbReference type="Pfam" id="PF09376">
    <property type="entry name" value="NurA"/>
    <property type="match status" value="1"/>
</dbReference>
<name>A0ABU2N7D5_9PSEU</name>
<reference evidence="3" key="1">
    <citation type="submission" date="2023-07" db="EMBL/GenBank/DDBJ databases">
        <title>30 novel species of actinomycetes from the DSMZ collection.</title>
        <authorList>
            <person name="Nouioui I."/>
        </authorList>
    </citation>
    <scope>NUCLEOTIDE SEQUENCE [LARGE SCALE GENOMIC DNA]</scope>
    <source>
        <strain evidence="3">DSM 45834</strain>
    </source>
</reference>
<dbReference type="SUPFAM" id="SSF53098">
    <property type="entry name" value="Ribonuclease H-like"/>
    <property type="match status" value="1"/>
</dbReference>
<dbReference type="Proteomes" id="UP001183202">
    <property type="component" value="Unassembled WGS sequence"/>
</dbReference>
<proteinExistence type="predicted"/>
<accession>A0ABU2N7D5</accession>
<dbReference type="InterPro" id="IPR012337">
    <property type="entry name" value="RNaseH-like_sf"/>
</dbReference>
<evidence type="ECO:0000259" key="1">
    <source>
        <dbReference type="Pfam" id="PF09376"/>
    </source>
</evidence>
<feature type="domain" description="NurA" evidence="1">
    <location>
        <begin position="149"/>
        <end position="295"/>
    </location>
</feature>
<dbReference type="InterPro" id="IPR018977">
    <property type="entry name" value="NurA_domain"/>
</dbReference>
<gene>
    <name evidence="2" type="ORF">RM445_09995</name>
</gene>
<keyword evidence="3" id="KW-1185">Reference proteome</keyword>
<sequence length="371" mass="38823">MTVHPGMRFSVDPWDPSYGVSLDAAEGQSRQEVDPGVELAVDQWAPIDAPSGVSPPAATLFVDGVRRVDAQVWVNGGAEAPEALPALCASYAAGVICCCPTDGAHLAASEVRRGLITTAEHAVDVVTAAGRYTVDVISAKANQPPAQALSQRVQGLLNEVEVAAAGQARERLGVDDDLLVVDGPLRGRDRLARAVGYIKTHHTAYLDPELNAVVARLGPGQRTPMFRLTSTGGWSRYTWYLRLPCEAGAPWAGVVRLECTAELSVASAAALAGRTQVTLARYASAGYKDSRAPQNLYPIAGLERALRRRLGDAGVLYRALRAAAGRPMDAAAGRPMDAAAGRPMDAAAAAAAVPLPARETATFAALSTRAS</sequence>
<dbReference type="RefSeq" id="WP_311555883.1">
    <property type="nucleotide sequence ID" value="NZ_JAVREJ010000005.1"/>
</dbReference>
<protein>
    <recommendedName>
        <fullName evidence="1">NurA domain-containing protein</fullName>
    </recommendedName>
</protein>
<comment type="caution">
    <text evidence="2">The sequence shown here is derived from an EMBL/GenBank/DDBJ whole genome shotgun (WGS) entry which is preliminary data.</text>
</comment>
<organism evidence="2 3">
    <name type="scientific">Pseudonocardia charpentierae</name>
    <dbReference type="NCBI Taxonomy" id="3075545"/>
    <lineage>
        <taxon>Bacteria</taxon>
        <taxon>Bacillati</taxon>
        <taxon>Actinomycetota</taxon>
        <taxon>Actinomycetes</taxon>
        <taxon>Pseudonocardiales</taxon>
        <taxon>Pseudonocardiaceae</taxon>
        <taxon>Pseudonocardia</taxon>
    </lineage>
</organism>
<evidence type="ECO:0000313" key="3">
    <source>
        <dbReference type="Proteomes" id="UP001183202"/>
    </source>
</evidence>
<dbReference type="EMBL" id="JAVREJ010000005">
    <property type="protein sequence ID" value="MDT0349851.1"/>
    <property type="molecule type" value="Genomic_DNA"/>
</dbReference>